<evidence type="ECO:0000313" key="3">
    <source>
        <dbReference type="Proteomes" id="UP000008281"/>
    </source>
</evidence>
<dbReference type="InParanoid" id="E3NUS8"/>
<dbReference type="Proteomes" id="UP000008281">
    <property type="component" value="Unassembled WGS sequence"/>
</dbReference>
<name>E3NUS8_CAERE</name>
<protein>
    <recommendedName>
        <fullName evidence="4">7TM GPCR serpentine receptor class x (Srx) domain-containing protein</fullName>
    </recommendedName>
</protein>
<feature type="transmembrane region" description="Helical" evidence="1">
    <location>
        <begin position="6"/>
        <end position="29"/>
    </location>
</feature>
<dbReference type="EMBL" id="DS270665">
    <property type="protein sequence ID" value="EFO96460.1"/>
    <property type="molecule type" value="Genomic_DNA"/>
</dbReference>
<gene>
    <name evidence="2" type="ORF">CRE_05361</name>
</gene>
<proteinExistence type="predicted"/>
<dbReference type="Pfam" id="PF10317">
    <property type="entry name" value="7TM_GPCR_Srd"/>
    <property type="match status" value="1"/>
</dbReference>
<keyword evidence="1" id="KW-1133">Transmembrane helix</keyword>
<evidence type="ECO:0000313" key="2">
    <source>
        <dbReference type="EMBL" id="EFO96460.1"/>
    </source>
</evidence>
<accession>E3NUS8</accession>
<organism evidence="3">
    <name type="scientific">Caenorhabditis remanei</name>
    <name type="common">Caenorhabditis vulgaris</name>
    <dbReference type="NCBI Taxonomy" id="31234"/>
    <lineage>
        <taxon>Eukaryota</taxon>
        <taxon>Metazoa</taxon>
        <taxon>Ecdysozoa</taxon>
        <taxon>Nematoda</taxon>
        <taxon>Chromadorea</taxon>
        <taxon>Rhabditida</taxon>
        <taxon>Rhabditina</taxon>
        <taxon>Rhabditomorpha</taxon>
        <taxon>Rhabditoidea</taxon>
        <taxon>Rhabditidae</taxon>
        <taxon>Peloderinae</taxon>
        <taxon>Caenorhabditis</taxon>
    </lineage>
</organism>
<sequence length="63" mass="7128">MEFVLYQAIHTFLSVFGVGINIFLLYLALTKSLKIMRPCSALITNKSLTDIMSSLANLFVMQR</sequence>
<evidence type="ECO:0008006" key="4">
    <source>
        <dbReference type="Google" id="ProtNLM"/>
    </source>
</evidence>
<dbReference type="AlphaFoldDB" id="E3NUS8"/>
<keyword evidence="3" id="KW-1185">Reference proteome</keyword>
<dbReference type="HOGENOM" id="CLU_2887883_0_0_1"/>
<dbReference type="STRING" id="31234.E3NUS8"/>
<dbReference type="InterPro" id="IPR019421">
    <property type="entry name" value="7TM_GPCR_serpentine_rcpt_Srd"/>
</dbReference>
<evidence type="ECO:0000256" key="1">
    <source>
        <dbReference type="SAM" id="Phobius"/>
    </source>
</evidence>
<keyword evidence="1" id="KW-0472">Membrane</keyword>
<reference evidence="2" key="1">
    <citation type="submission" date="2007-07" db="EMBL/GenBank/DDBJ databases">
        <title>PCAP assembly of the Caenorhabditis remanei genome.</title>
        <authorList>
            <consortium name="The Caenorhabditis remanei Sequencing Consortium"/>
            <person name="Wilson R.K."/>
        </authorList>
    </citation>
    <scope>NUCLEOTIDE SEQUENCE [LARGE SCALE GENOMIC DNA]</scope>
    <source>
        <strain evidence="2">PB4641</strain>
    </source>
</reference>
<keyword evidence="1" id="KW-0812">Transmembrane</keyword>